<name>A0A0F9NB81_9ZZZZ</name>
<organism evidence="1">
    <name type="scientific">marine sediment metagenome</name>
    <dbReference type="NCBI Taxonomy" id="412755"/>
    <lineage>
        <taxon>unclassified sequences</taxon>
        <taxon>metagenomes</taxon>
        <taxon>ecological metagenomes</taxon>
    </lineage>
</organism>
<reference evidence="1" key="1">
    <citation type="journal article" date="2015" name="Nature">
        <title>Complex archaea that bridge the gap between prokaryotes and eukaryotes.</title>
        <authorList>
            <person name="Spang A."/>
            <person name="Saw J.H."/>
            <person name="Jorgensen S.L."/>
            <person name="Zaremba-Niedzwiedzka K."/>
            <person name="Martijn J."/>
            <person name="Lind A.E."/>
            <person name="van Eijk R."/>
            <person name="Schleper C."/>
            <person name="Guy L."/>
            <person name="Ettema T.J."/>
        </authorList>
    </citation>
    <scope>NUCLEOTIDE SEQUENCE</scope>
</reference>
<evidence type="ECO:0000313" key="1">
    <source>
        <dbReference type="EMBL" id="KKN09192.1"/>
    </source>
</evidence>
<sequence length="151" mass="17056">MIDEALELAISHAVNGPDERGCTTAAAAKVVLVNDYPEVLAACNVHPFLRVAVFKLFQKFVYEWLTDPKKSRLLGCVDGKKRWLPAFAYYREDGTCYWRRAAALEKRHLQAIDLEGDKDIRSRMITGDVRKELIAVMPDDHTTLGEVVSFS</sequence>
<accession>A0A0F9NB81</accession>
<gene>
    <name evidence="1" type="ORF">LCGC14_1049200</name>
</gene>
<proteinExistence type="predicted"/>
<protein>
    <submittedName>
        <fullName evidence="1">Uncharacterized protein</fullName>
    </submittedName>
</protein>
<dbReference type="EMBL" id="LAZR01004375">
    <property type="protein sequence ID" value="KKN09192.1"/>
    <property type="molecule type" value="Genomic_DNA"/>
</dbReference>
<dbReference type="AlphaFoldDB" id="A0A0F9NB81"/>
<comment type="caution">
    <text evidence="1">The sequence shown here is derived from an EMBL/GenBank/DDBJ whole genome shotgun (WGS) entry which is preliminary data.</text>
</comment>